<dbReference type="AlphaFoldDB" id="A0A1A7C3H7"/>
<dbReference type="PROSITE" id="PS50005">
    <property type="entry name" value="TPR"/>
    <property type="match status" value="3"/>
</dbReference>
<evidence type="ECO:0000256" key="4">
    <source>
        <dbReference type="ARBA" id="ARBA00023277"/>
    </source>
</evidence>
<dbReference type="SUPFAM" id="SSF48452">
    <property type="entry name" value="TPR-like"/>
    <property type="match status" value="1"/>
</dbReference>
<dbReference type="InterPro" id="IPR018247">
    <property type="entry name" value="EF_Hand_1_Ca_BS"/>
</dbReference>
<evidence type="ECO:0000256" key="3">
    <source>
        <dbReference type="ARBA" id="ARBA00022801"/>
    </source>
</evidence>
<gene>
    <name evidence="7" type="ORF">ASR47_1007179</name>
</gene>
<dbReference type="PROSITE" id="PS51677">
    <property type="entry name" value="NODB"/>
    <property type="match status" value="1"/>
</dbReference>
<evidence type="ECO:0000259" key="6">
    <source>
        <dbReference type="PROSITE" id="PS51677"/>
    </source>
</evidence>
<proteinExistence type="predicted"/>
<dbReference type="Pfam" id="PF13432">
    <property type="entry name" value="TPR_16"/>
    <property type="match status" value="1"/>
</dbReference>
<dbReference type="Gene3D" id="3.20.20.370">
    <property type="entry name" value="Glycoside hydrolase/deacetylase"/>
    <property type="match status" value="1"/>
</dbReference>
<keyword evidence="1" id="KW-0479">Metal-binding</keyword>
<accession>A0A1A7C3H7</accession>
<keyword evidence="5" id="KW-0802">TPR repeat</keyword>
<dbReference type="InterPro" id="IPR019734">
    <property type="entry name" value="TPR_rpt"/>
</dbReference>
<organism evidence="7 8">
    <name type="scientific">Janthinobacterium psychrotolerans</name>
    <dbReference type="NCBI Taxonomy" id="1747903"/>
    <lineage>
        <taxon>Bacteria</taxon>
        <taxon>Pseudomonadati</taxon>
        <taxon>Pseudomonadota</taxon>
        <taxon>Betaproteobacteria</taxon>
        <taxon>Burkholderiales</taxon>
        <taxon>Oxalobacteraceae</taxon>
        <taxon>Janthinobacterium</taxon>
    </lineage>
</organism>
<comment type="caution">
    <text evidence="7">The sequence shown here is derived from an EMBL/GenBank/DDBJ whole genome shotgun (WGS) entry which is preliminary data.</text>
</comment>
<dbReference type="Pfam" id="PF00656">
    <property type="entry name" value="Peptidase_C14"/>
    <property type="match status" value="1"/>
</dbReference>
<keyword evidence="8" id="KW-1185">Reference proteome</keyword>
<dbReference type="SUPFAM" id="SSF52129">
    <property type="entry name" value="Caspase-like"/>
    <property type="match status" value="1"/>
</dbReference>
<evidence type="ECO:0000256" key="2">
    <source>
        <dbReference type="ARBA" id="ARBA00022729"/>
    </source>
</evidence>
<dbReference type="SMART" id="SM00028">
    <property type="entry name" value="TPR"/>
    <property type="match status" value="3"/>
</dbReference>
<dbReference type="Proteomes" id="UP000092713">
    <property type="component" value="Unassembled WGS sequence"/>
</dbReference>
<keyword evidence="2" id="KW-0732">Signal</keyword>
<keyword evidence="3" id="KW-0378">Hydrolase</keyword>
<dbReference type="GO" id="GO:0004197">
    <property type="term" value="F:cysteine-type endopeptidase activity"/>
    <property type="evidence" value="ECO:0007669"/>
    <property type="project" value="InterPro"/>
</dbReference>
<dbReference type="GO" id="GO:0005975">
    <property type="term" value="P:carbohydrate metabolic process"/>
    <property type="evidence" value="ECO:0007669"/>
    <property type="project" value="InterPro"/>
</dbReference>
<dbReference type="STRING" id="1747903.ASR47_1007179"/>
<sequence length="919" mass="99462">MLYNYGSSKFLQNSVVEGNPPVVTSKPIKIAATLVVALAAGAGIHVFTRPATPAQPSAEAVAQDAAAKKASSDALAVAAQLRELLANFRKIIVLLADEDSLPEGARDEARKVGQALFHDNQERTARLDAMLDQLMAPGNAGRFDAVDGLLAYIESDPGLFDADRLAFRELLQGLLADVAKDGSLPAIKLHKRISEDLDALAEIERNYEKEIRQIFGTMGQRAIELKRERWDDYVAQLKKLYNREQILKENGIVMPYTKPPAGSIPEPKPAVKKEDAEIFGLNLPKKTIVLTFDDGPHRRYTEEISAILKQYGVPAVFFNVGRNLGSLDAQGHAKLNAGAEVSRKLMKEGYAVGNHSFTHAQLSKETGDKLKGEILGTDTLLKAISPDRAALFRFPYGARNSEGMAALADAHLKSVMWNIDSLDWADPVPSSITNRVLASVDKAGRGIILFHDIHERTVKALPAILDRLVAEGYQFAGWDGTTFKSAKGEAPAPEKVAVSTGYANSWAVVIGIDDYAKWPKLQYAVRDAQSIRETLIDKFGFAPERVVTLKNAEATRNNILAAFHDKLAHGGVQKNDRIFVFFAGHGATRKLSSGRDLGYIVPADSDPAQFATDAIPMTEIQNIAESLTAKHALFVMDACYSGLGLTRGAGSSSFLRDNAKRIGRQMLTAGGGDQLVADGGPNGHSVFTWTLLQGLAGKADLNGDGLITATELAAYVAPAVSSVSNQTPAFGSLPGSEGGDFVFELPGETEFLSPNTTQLSTEAIAMNSKLDAKPAAASVTVKDLQGGEQKIVTPGAVPSTTRQLAQRANDRGLQHYKEKQYDLAEAQFTEALKLRPDFALAANNLGFVFYKQEKYREAARWFENTVRMDPSRAIAYLNLGDAYFKAGDGAKAKQAYKTYLELAPTASTAPAVRQKMEKL</sequence>
<dbReference type="SUPFAM" id="SSF88713">
    <property type="entry name" value="Glycoside hydrolase/deacetylase"/>
    <property type="match status" value="1"/>
</dbReference>
<dbReference type="InterPro" id="IPR002509">
    <property type="entry name" value="NODB_dom"/>
</dbReference>
<feature type="repeat" description="TPR" evidence="5">
    <location>
        <begin position="839"/>
        <end position="872"/>
    </location>
</feature>
<dbReference type="CDD" id="cd10917">
    <property type="entry name" value="CE4_NodB_like_6s_7s"/>
    <property type="match status" value="1"/>
</dbReference>
<dbReference type="InterPro" id="IPR011330">
    <property type="entry name" value="Glyco_hydro/deAcase_b/a-brl"/>
</dbReference>
<dbReference type="PANTHER" id="PTHR46471:SF2">
    <property type="entry name" value="CHITIN DEACETYLASE-RELATED"/>
    <property type="match status" value="1"/>
</dbReference>
<protein>
    <submittedName>
        <fullName evidence="7">Peptidoglycan/xylan/chitin deacetylase, PgdA/CDA1 family</fullName>
    </submittedName>
</protein>
<dbReference type="GO" id="GO:0016810">
    <property type="term" value="F:hydrolase activity, acting on carbon-nitrogen (but not peptide) bonds"/>
    <property type="evidence" value="ECO:0007669"/>
    <property type="project" value="InterPro"/>
</dbReference>
<dbReference type="EMBL" id="LOCQ01000056">
    <property type="protein sequence ID" value="OBV38863.1"/>
    <property type="molecule type" value="Genomic_DNA"/>
</dbReference>
<dbReference type="Gene3D" id="1.25.40.10">
    <property type="entry name" value="Tetratricopeptide repeat domain"/>
    <property type="match status" value="1"/>
</dbReference>
<name>A0A1A7C3H7_9BURK</name>
<dbReference type="PATRIC" id="fig|1747903.4.peg.2424"/>
<dbReference type="InterPro" id="IPR029030">
    <property type="entry name" value="Caspase-like_dom_sf"/>
</dbReference>
<evidence type="ECO:0000313" key="8">
    <source>
        <dbReference type="Proteomes" id="UP000092713"/>
    </source>
</evidence>
<dbReference type="Gene3D" id="3.40.50.1460">
    <property type="match status" value="1"/>
</dbReference>
<feature type="repeat" description="TPR" evidence="5">
    <location>
        <begin position="805"/>
        <end position="838"/>
    </location>
</feature>
<keyword evidence="4" id="KW-0119">Carbohydrate metabolism</keyword>
<dbReference type="PANTHER" id="PTHR46471">
    <property type="entry name" value="CHITIN DEACETYLASE"/>
    <property type="match status" value="1"/>
</dbReference>
<dbReference type="Pfam" id="PF01522">
    <property type="entry name" value="Polysacc_deac_1"/>
    <property type="match status" value="1"/>
</dbReference>
<feature type="repeat" description="TPR" evidence="5">
    <location>
        <begin position="873"/>
        <end position="906"/>
    </location>
</feature>
<reference evidence="7 8" key="1">
    <citation type="submission" date="2016-04" db="EMBL/GenBank/DDBJ databases">
        <title>Draft genome sequence of Janthinobacterium psychrotolerans sp. nov., isolated from freshwater sediments in Denmark.</title>
        <authorList>
            <person name="Gong X."/>
            <person name="Skrivergaard S."/>
            <person name="Korsgaard B.S."/>
            <person name="Schreiber L."/>
            <person name="Marshall I.P."/>
            <person name="Finster K."/>
            <person name="Schramm A."/>
        </authorList>
    </citation>
    <scope>NUCLEOTIDE SEQUENCE [LARGE SCALE GENOMIC DNA]</scope>
    <source>
        <strain evidence="7 8">S3-2</strain>
    </source>
</reference>
<evidence type="ECO:0000313" key="7">
    <source>
        <dbReference type="EMBL" id="OBV38863.1"/>
    </source>
</evidence>
<evidence type="ECO:0000256" key="5">
    <source>
        <dbReference type="PROSITE-ProRule" id="PRU00339"/>
    </source>
</evidence>
<dbReference type="InterPro" id="IPR011600">
    <property type="entry name" value="Pept_C14_caspase"/>
</dbReference>
<dbReference type="InterPro" id="IPR011990">
    <property type="entry name" value="TPR-like_helical_dom_sf"/>
</dbReference>
<dbReference type="GO" id="GO:0046872">
    <property type="term" value="F:metal ion binding"/>
    <property type="evidence" value="ECO:0007669"/>
    <property type="project" value="UniProtKB-KW"/>
</dbReference>
<dbReference type="GO" id="GO:0006508">
    <property type="term" value="P:proteolysis"/>
    <property type="evidence" value="ECO:0007669"/>
    <property type="project" value="InterPro"/>
</dbReference>
<dbReference type="PROSITE" id="PS00018">
    <property type="entry name" value="EF_HAND_1"/>
    <property type="match status" value="1"/>
</dbReference>
<feature type="domain" description="NodB homology" evidence="6">
    <location>
        <begin position="286"/>
        <end position="476"/>
    </location>
</feature>
<evidence type="ECO:0000256" key="1">
    <source>
        <dbReference type="ARBA" id="ARBA00022723"/>
    </source>
</evidence>